<name>I4C128_DESTA</name>
<proteinExistence type="predicted"/>
<evidence type="ECO:0008006" key="4">
    <source>
        <dbReference type="Google" id="ProtNLM"/>
    </source>
</evidence>
<evidence type="ECO:0000313" key="2">
    <source>
        <dbReference type="EMBL" id="AFM23269.1"/>
    </source>
</evidence>
<feature type="transmembrane region" description="Helical" evidence="1">
    <location>
        <begin position="185"/>
        <end position="216"/>
    </location>
</feature>
<dbReference type="RefSeq" id="WP_014808428.1">
    <property type="nucleotide sequence ID" value="NC_018025.1"/>
</dbReference>
<dbReference type="STRING" id="706587.Desti_0536"/>
<keyword evidence="1" id="KW-0472">Membrane</keyword>
<keyword evidence="1" id="KW-0812">Transmembrane</keyword>
<dbReference type="Proteomes" id="UP000006055">
    <property type="component" value="Chromosome"/>
</dbReference>
<protein>
    <recommendedName>
        <fullName evidence="4">Glycosyltransferase RgtA/B/C/D-like domain-containing protein</fullName>
    </recommendedName>
</protein>
<dbReference type="KEGG" id="dti:Desti_0536"/>
<keyword evidence="1" id="KW-1133">Transmembrane helix</keyword>
<accession>I4C128</accession>
<reference evidence="3" key="1">
    <citation type="submission" date="2012-06" db="EMBL/GenBank/DDBJ databases">
        <title>Complete sequence of chromosome of Desulfomonile tiedjei DSM 6799.</title>
        <authorList>
            <person name="Lucas S."/>
            <person name="Copeland A."/>
            <person name="Lapidus A."/>
            <person name="Glavina del Rio T."/>
            <person name="Dalin E."/>
            <person name="Tice H."/>
            <person name="Bruce D."/>
            <person name="Goodwin L."/>
            <person name="Pitluck S."/>
            <person name="Peters L."/>
            <person name="Ovchinnikova G."/>
            <person name="Zeytun A."/>
            <person name="Lu M."/>
            <person name="Kyrpides N."/>
            <person name="Mavromatis K."/>
            <person name="Ivanova N."/>
            <person name="Brettin T."/>
            <person name="Detter J.C."/>
            <person name="Han C."/>
            <person name="Larimer F."/>
            <person name="Land M."/>
            <person name="Hauser L."/>
            <person name="Markowitz V."/>
            <person name="Cheng J.-F."/>
            <person name="Hugenholtz P."/>
            <person name="Woyke T."/>
            <person name="Wu D."/>
            <person name="Spring S."/>
            <person name="Schroeder M."/>
            <person name="Brambilla E."/>
            <person name="Klenk H.-P."/>
            <person name="Eisen J.A."/>
        </authorList>
    </citation>
    <scope>NUCLEOTIDE SEQUENCE [LARGE SCALE GENOMIC DNA]</scope>
    <source>
        <strain evidence="3">ATCC 49306 / DSM 6799 / DCB-1</strain>
    </source>
</reference>
<keyword evidence="3" id="KW-1185">Reference proteome</keyword>
<feature type="transmembrane region" description="Helical" evidence="1">
    <location>
        <begin position="419"/>
        <end position="438"/>
    </location>
</feature>
<feature type="transmembrane region" description="Helical" evidence="1">
    <location>
        <begin position="155"/>
        <end position="173"/>
    </location>
</feature>
<feature type="transmembrane region" description="Helical" evidence="1">
    <location>
        <begin position="364"/>
        <end position="382"/>
    </location>
</feature>
<dbReference type="HOGENOM" id="CLU_478816_0_0_7"/>
<feature type="transmembrane region" description="Helical" evidence="1">
    <location>
        <begin position="18"/>
        <end position="39"/>
    </location>
</feature>
<feature type="transmembrane region" description="Helical" evidence="1">
    <location>
        <begin position="389"/>
        <end position="407"/>
    </location>
</feature>
<dbReference type="EMBL" id="CP003360">
    <property type="protein sequence ID" value="AFM23269.1"/>
    <property type="molecule type" value="Genomic_DNA"/>
</dbReference>
<evidence type="ECO:0000313" key="3">
    <source>
        <dbReference type="Proteomes" id="UP000006055"/>
    </source>
</evidence>
<gene>
    <name evidence="2" type="ordered locus">Desti_0536</name>
</gene>
<dbReference type="OrthoDB" id="101980at2"/>
<sequence length="559" mass="61697">MALQDLSFSSAWQTRIRIAFWLIGICAGSFLTYTTRFYLNGDGINYIEMGEALRNGNWAGLVNLTESPGYAFLLGLGQILLDTNRSNELPLLKIVNFASLLVAMISCDAFLARLGKNWKRVGFEREQPLPFFVISALCYSIFLFAALNWVKLRLVAPEMMVLALVTAIVSLILRIRDNPEPYGNFFLLGLFSGIAYLFKSFFFPFSAVFFVLAAAVSGSFKKAAPRTIVAALTMLIVSSVLIVPLSMSIGRFTYGEVGSFCYATLIAGTGFLEHPPQELSTIPHVLFYATDPFVSCTRPAGFDLCYWNLGIKPAVTVSALLGVVPGHVRDIVWDSPWLFLLTGLWLVAHWRLGGLRFGKIFPPSTPFILLAVSVAGIGLYCLVHVEMRYLAAFLFLGFAALFMSARWNPANTAASRYAFIPSIVLTLTVLGFIGNTVVDQTIRGMSFGAKKPSFQEVYSDMVAVSTFLSEKGIAKNSQLGIIGLPLWYWGRLAEIKITAEALDRAQFLSATRDERSRAIDAMKTAGINAVIGQGSEYADLSDEGWVRVDNTRHFYVLFP</sequence>
<dbReference type="eggNOG" id="ENOG5033YQF">
    <property type="taxonomic scope" value="Bacteria"/>
</dbReference>
<feature type="transmembrane region" description="Helical" evidence="1">
    <location>
        <begin position="131"/>
        <end position="149"/>
    </location>
</feature>
<evidence type="ECO:0000256" key="1">
    <source>
        <dbReference type="SAM" id="Phobius"/>
    </source>
</evidence>
<organism evidence="2 3">
    <name type="scientific">Desulfomonile tiedjei (strain ATCC 49306 / DSM 6799 / DCB-1)</name>
    <dbReference type="NCBI Taxonomy" id="706587"/>
    <lineage>
        <taxon>Bacteria</taxon>
        <taxon>Pseudomonadati</taxon>
        <taxon>Thermodesulfobacteriota</taxon>
        <taxon>Desulfomonilia</taxon>
        <taxon>Desulfomonilales</taxon>
        <taxon>Desulfomonilaceae</taxon>
        <taxon>Desulfomonile</taxon>
    </lineage>
</organism>
<feature type="transmembrane region" description="Helical" evidence="1">
    <location>
        <begin position="228"/>
        <end position="247"/>
    </location>
</feature>
<dbReference type="AlphaFoldDB" id="I4C128"/>
<feature type="transmembrane region" description="Helical" evidence="1">
    <location>
        <begin position="91"/>
        <end position="111"/>
    </location>
</feature>